<dbReference type="Proteomes" id="UP000000333">
    <property type="component" value="Chromosome"/>
</dbReference>
<evidence type="ECO:0000256" key="1">
    <source>
        <dbReference type="SAM" id="Phobius"/>
    </source>
</evidence>
<feature type="transmembrane region" description="Helical" evidence="1">
    <location>
        <begin position="12"/>
        <end position="33"/>
    </location>
</feature>
<dbReference type="HOGENOM" id="CLU_2937080_0_0_11"/>
<dbReference type="RefSeq" id="WP_013251579.1">
    <property type="nucleotide sequence ID" value="NC_014363.1"/>
</dbReference>
<keyword evidence="3" id="KW-1185">Reference proteome</keyword>
<evidence type="ECO:0000313" key="2">
    <source>
        <dbReference type="EMBL" id="ADK67827.1"/>
    </source>
</evidence>
<dbReference type="AlphaFoldDB" id="E1QZL3"/>
<organism evidence="2 3">
    <name type="scientific">Olsenella uli (strain ATCC 49627 / DSM 7084 / CCUG 31166 / CIP 109912 / JCM 12494 / LMG 11480 / NCIMB 702895 / VPI D76D-27C)</name>
    <name type="common">Lactobacillus uli</name>
    <dbReference type="NCBI Taxonomy" id="633147"/>
    <lineage>
        <taxon>Bacteria</taxon>
        <taxon>Bacillati</taxon>
        <taxon>Actinomycetota</taxon>
        <taxon>Coriobacteriia</taxon>
        <taxon>Coriobacteriales</taxon>
        <taxon>Atopobiaceae</taxon>
        <taxon>Olsenella</taxon>
    </lineage>
</organism>
<dbReference type="KEGG" id="ols:Olsu_0713"/>
<dbReference type="GeneID" id="78512131"/>
<dbReference type="EMBL" id="CP002106">
    <property type="protein sequence ID" value="ADK67827.1"/>
    <property type="molecule type" value="Genomic_DNA"/>
</dbReference>
<keyword evidence="1" id="KW-0812">Transmembrane</keyword>
<evidence type="ECO:0000313" key="3">
    <source>
        <dbReference type="Proteomes" id="UP000000333"/>
    </source>
</evidence>
<keyword evidence="1" id="KW-1133">Transmembrane helix</keyword>
<keyword evidence="1" id="KW-0472">Membrane</keyword>
<proteinExistence type="predicted"/>
<reference evidence="2 3" key="1">
    <citation type="journal article" date="2010" name="Stand. Genomic Sci.">
        <title>Complete genome sequence of Olsenella uli type strain (VPI D76D-27C).</title>
        <authorList>
            <person name="Goker M."/>
            <person name="Held B."/>
            <person name="Lucas S."/>
            <person name="Nolan M."/>
            <person name="Yasawong M."/>
            <person name="Glavina Del Rio T."/>
            <person name="Tice H."/>
            <person name="Cheng J.F."/>
            <person name="Bruce D."/>
            <person name="Detter J.C."/>
            <person name="Tapia R."/>
            <person name="Han C."/>
            <person name="Goodwin L."/>
            <person name="Pitluck S."/>
            <person name="Liolios K."/>
            <person name="Ivanova N."/>
            <person name="Mavromatis K."/>
            <person name="Mikhailova N."/>
            <person name="Pati A."/>
            <person name="Chen A."/>
            <person name="Palaniappan K."/>
            <person name="Land M."/>
            <person name="Hauser L."/>
            <person name="Chang Y.J."/>
            <person name="Jeffries C.D."/>
            <person name="Rohde M."/>
            <person name="Sikorski J."/>
            <person name="Pukall R."/>
            <person name="Woyke T."/>
            <person name="Bristow J."/>
            <person name="Eisen J.A."/>
            <person name="Markowitz V."/>
            <person name="Hugenholtz P."/>
            <person name="Kyrpides N.C."/>
            <person name="Klenk H.P."/>
            <person name="Lapidus A."/>
        </authorList>
    </citation>
    <scope>NUCLEOTIDE SEQUENCE [LARGE SCALE GENOMIC DNA]</scope>
    <source>
        <strain evidence="3">ATCC 49627 / DSM 7084 / CIP 109912 / JCM 12494 / NCIMB 702895 / VPI D76D-27C</strain>
    </source>
</reference>
<name>E1QZL3_OLSUV</name>
<accession>E1QZL3</accession>
<sequence length="60" mass="6596">MSSFSVPMVQFIALTLLWYVAALAALMVVAGLLRLAVRKFLGSQEPEPNATTYPTEVPWV</sequence>
<gene>
    <name evidence="2" type="ordered locus">Olsu_0713</name>
</gene>
<protein>
    <submittedName>
        <fullName evidence="2">Uncharacterized protein</fullName>
    </submittedName>
</protein>